<keyword evidence="2" id="KW-0624">Polysaccharide degradation</keyword>
<dbReference type="Proteomes" id="UP001165584">
    <property type="component" value="Unassembled WGS sequence"/>
</dbReference>
<proteinExistence type="predicted"/>
<evidence type="ECO:0000259" key="5">
    <source>
        <dbReference type="PROSITE" id="PS50853"/>
    </source>
</evidence>
<evidence type="ECO:0000256" key="1">
    <source>
        <dbReference type="ARBA" id="ARBA00023295"/>
    </source>
</evidence>
<dbReference type="InterPro" id="IPR013783">
    <property type="entry name" value="Ig-like_fold"/>
</dbReference>
<dbReference type="InterPro" id="IPR029052">
    <property type="entry name" value="Metallo-depent_PP-like"/>
</dbReference>
<dbReference type="Gene3D" id="2.60.120.200">
    <property type="match status" value="1"/>
</dbReference>
<dbReference type="SUPFAM" id="SSF56300">
    <property type="entry name" value="Metallo-dependent phosphatases"/>
    <property type="match status" value="1"/>
</dbReference>
<feature type="region of interest" description="Disordered" evidence="3">
    <location>
        <begin position="934"/>
        <end position="980"/>
    </location>
</feature>
<dbReference type="Pfam" id="PF00041">
    <property type="entry name" value="fn3"/>
    <property type="match status" value="1"/>
</dbReference>
<keyword evidence="4" id="KW-0472">Membrane</keyword>
<feature type="compositionally biased region" description="Low complexity" evidence="3">
    <location>
        <begin position="939"/>
        <end position="980"/>
    </location>
</feature>
<dbReference type="InterPro" id="IPR003961">
    <property type="entry name" value="FN3_dom"/>
</dbReference>
<keyword evidence="4" id="KW-0812">Transmembrane</keyword>
<dbReference type="EMBL" id="JANLCM010000002">
    <property type="protein sequence ID" value="MCS5719223.1"/>
    <property type="molecule type" value="Genomic_DNA"/>
</dbReference>
<keyword evidence="7" id="KW-1185">Reference proteome</keyword>
<dbReference type="PANTHER" id="PTHR43143:SF1">
    <property type="entry name" value="SERINE_THREONINE-PROTEIN PHOSPHATASE CPPED1"/>
    <property type="match status" value="1"/>
</dbReference>
<keyword evidence="1" id="KW-0326">Glycosidase</keyword>
<accession>A0ABT2GSU9</accession>
<dbReference type="InterPro" id="IPR036116">
    <property type="entry name" value="FN3_sf"/>
</dbReference>
<dbReference type="PANTHER" id="PTHR43143">
    <property type="entry name" value="METALLOPHOSPHOESTERASE, CALCINEURIN SUPERFAMILY"/>
    <property type="match status" value="1"/>
</dbReference>
<feature type="transmembrane region" description="Helical" evidence="4">
    <location>
        <begin position="991"/>
        <end position="1012"/>
    </location>
</feature>
<dbReference type="PROSITE" id="PS50853">
    <property type="entry name" value="FN3"/>
    <property type="match status" value="1"/>
</dbReference>
<dbReference type="CDD" id="cd00063">
    <property type="entry name" value="FN3"/>
    <property type="match status" value="1"/>
</dbReference>
<reference evidence="6" key="1">
    <citation type="submission" date="2022-08" db="EMBL/GenBank/DDBJ databases">
        <authorList>
            <person name="Deng Y."/>
            <person name="Han X.-F."/>
            <person name="Zhang Y.-Q."/>
        </authorList>
    </citation>
    <scope>NUCLEOTIDE SEQUENCE</scope>
    <source>
        <strain evidence="6">CPCC 205763</strain>
    </source>
</reference>
<keyword evidence="1" id="KW-0378">Hydrolase</keyword>
<dbReference type="SUPFAM" id="SSF49265">
    <property type="entry name" value="Fibronectin type III"/>
    <property type="match status" value="1"/>
</dbReference>
<sequence>MPLRTPPLPPHPRHPWLRRGLAATIAAGLVTTAVVVAGPAFAAAPGPDDATHETASTPAPSADQVDVVDTVAPIVNAVTTPAGKAELNVEYVAPQAEASDDLDAAPATSISVTGPDGVTAPLDLATLAFTPNVDGVYSLVYQAVDAAGNVGTIQYPVAVGDASAPESAQKADALPASTADGVNDWKFSAIGDIHDNWDELKEAYDFWATQDVETTLWPGDLTNGNSEEEYSQLKDVIDSEDHYGIEHYVSLGNHDTTSGADLGDYALFETATGQRPNADYTVNGYHVITVSPGSGEFAEDADAAPGTDSSGMPTTAASGSYGYASTWLNTRLAADTAAAPEKPVFVLVHAPLRCTHYVSNEWYGSGLATGCGDNFDSLFESYPQAVVWSGHIHTPNHIPTSLWQGTQAGGGFTTVNAPPLAYYEMETGVVSSVSNDVSDSTPDDAGNNRETAIVEVDGSKVTITNYDLQADMWEPTVWEWDVAESLDTSKSYEERFPLGDARANHTAGPVWDASDAITVTNVKENTAQVDWTQAEAAPNDVHDIVQKYLVEVIDPETRETAVSFYRWSQYYVMPLPDSVGHEVWDLKPGTEYTVQITPINAWSKAGAPLTTTFTTTGESTHETSTFEDHGAAMPAADMLDIDFDTVKDVSTNPVPYALLDATGKAPATGQPAQVLVSAADKLKLVDGYTTSAAFVANGPGDVFTYGNPALVSNVMRITPLSATRGTLTDIAVIQGAEYELVRQVITYGQPYHAALRLDGANMDVWFDGKKVGGSDVSADLLAIMAAPQYDYYMVAGGSTDGTGTIVNPFDGELSVARAYSTALTDVEMARIAHQAQPSTDFVLPAVRAVSAPVGAGTAGVESSFPALESVDDSGVVAETSITVLGPSGDELGSTTGAAGAFTPELPGGYTLVYAATDGAGNENSARYSVTVAADPTVPADPTNPGDPADPADPTSPSAPTDPSGSAGASDPSDASGASQNAGALANTGNALGAPIGLALGLLLLGAVTIVVMRRRRTTS</sequence>
<protein>
    <submittedName>
        <fullName evidence="6">Metallophosphoesterase</fullName>
    </submittedName>
</protein>
<evidence type="ECO:0000256" key="3">
    <source>
        <dbReference type="SAM" id="MobiDB-lite"/>
    </source>
</evidence>
<dbReference type="InterPro" id="IPR051918">
    <property type="entry name" value="STPP_CPPED1"/>
</dbReference>
<name>A0ABT2GSU9_9MICO</name>
<evidence type="ECO:0000256" key="4">
    <source>
        <dbReference type="SAM" id="Phobius"/>
    </source>
</evidence>
<gene>
    <name evidence="6" type="ORF">N1027_13875</name>
</gene>
<keyword evidence="4" id="KW-1133">Transmembrane helix</keyword>
<evidence type="ECO:0000313" key="6">
    <source>
        <dbReference type="EMBL" id="MCS5719223.1"/>
    </source>
</evidence>
<keyword evidence="2" id="KW-0119">Carbohydrate metabolism</keyword>
<dbReference type="Gene3D" id="3.60.21.10">
    <property type="match status" value="1"/>
</dbReference>
<dbReference type="SUPFAM" id="SSF49899">
    <property type="entry name" value="Concanavalin A-like lectins/glucanases"/>
    <property type="match status" value="1"/>
</dbReference>
<dbReference type="InterPro" id="IPR013320">
    <property type="entry name" value="ConA-like_dom_sf"/>
</dbReference>
<comment type="caution">
    <text evidence="6">The sequence shown here is derived from an EMBL/GenBank/DDBJ whole genome shotgun (WGS) entry which is preliminary data.</text>
</comment>
<dbReference type="Gene3D" id="2.60.40.10">
    <property type="entry name" value="Immunoglobulins"/>
    <property type="match status" value="1"/>
</dbReference>
<dbReference type="RefSeq" id="WP_259508726.1">
    <property type="nucleotide sequence ID" value="NZ_JANLCM010000002.1"/>
</dbReference>
<evidence type="ECO:0000313" key="7">
    <source>
        <dbReference type="Proteomes" id="UP001165584"/>
    </source>
</evidence>
<organism evidence="6 7">
    <name type="scientific">Herbiconiux aconitum</name>
    <dbReference type="NCBI Taxonomy" id="2970913"/>
    <lineage>
        <taxon>Bacteria</taxon>
        <taxon>Bacillati</taxon>
        <taxon>Actinomycetota</taxon>
        <taxon>Actinomycetes</taxon>
        <taxon>Micrococcales</taxon>
        <taxon>Microbacteriaceae</taxon>
        <taxon>Herbiconiux</taxon>
    </lineage>
</organism>
<evidence type="ECO:0000256" key="2">
    <source>
        <dbReference type="ARBA" id="ARBA00023326"/>
    </source>
</evidence>
<feature type="domain" description="Fibronectin type-III" evidence="5">
    <location>
        <begin position="513"/>
        <end position="619"/>
    </location>
</feature>